<dbReference type="EMBL" id="MT141864">
    <property type="protein sequence ID" value="QJA71331.1"/>
    <property type="molecule type" value="Genomic_DNA"/>
</dbReference>
<sequence>MIYYKVVTQQIDGKLISCIADDPRLLVIYELGRWSFPKLKGSKLFIFKTPENATDFVKIIHRGHSSKTYYIYQCEAKQVVKSAPCRRYYFMNTDMEIIKTIWKRYKNKKKYTNLTNECAPKGTLWADVVKLTDLLITIPA</sequence>
<reference evidence="1" key="1">
    <citation type="submission" date="2020-03" db="EMBL/GenBank/DDBJ databases">
        <title>The deep terrestrial virosphere.</title>
        <authorList>
            <person name="Holmfeldt K."/>
            <person name="Nilsson E."/>
            <person name="Simone D."/>
            <person name="Lopez-Fernandez M."/>
            <person name="Wu X."/>
            <person name="de Brujin I."/>
            <person name="Lundin D."/>
            <person name="Andersson A."/>
            <person name="Bertilsson S."/>
            <person name="Dopson M."/>
        </authorList>
    </citation>
    <scope>NUCLEOTIDE SEQUENCE</scope>
    <source>
        <strain evidence="1">MM415A03270</strain>
        <strain evidence="2">MM415B05267</strain>
    </source>
</reference>
<dbReference type="AlphaFoldDB" id="A0A6M3JQE9"/>
<proteinExistence type="predicted"/>
<evidence type="ECO:0000313" key="2">
    <source>
        <dbReference type="EMBL" id="QJA95617.1"/>
    </source>
</evidence>
<dbReference type="EMBL" id="MT143329">
    <property type="protein sequence ID" value="QJA95617.1"/>
    <property type="molecule type" value="Genomic_DNA"/>
</dbReference>
<accession>A0A6M3JQE9</accession>
<organism evidence="1">
    <name type="scientific">viral metagenome</name>
    <dbReference type="NCBI Taxonomy" id="1070528"/>
    <lineage>
        <taxon>unclassified sequences</taxon>
        <taxon>metagenomes</taxon>
        <taxon>organismal metagenomes</taxon>
    </lineage>
</organism>
<name>A0A6M3JQE9_9ZZZZ</name>
<protein>
    <submittedName>
        <fullName evidence="1">Uncharacterized protein</fullName>
    </submittedName>
</protein>
<gene>
    <name evidence="1" type="ORF">MM415A03270_0015</name>
    <name evidence="2" type="ORF">MM415B05267_0011</name>
</gene>
<evidence type="ECO:0000313" key="1">
    <source>
        <dbReference type="EMBL" id="QJA71331.1"/>
    </source>
</evidence>